<organism evidence="2 3">
    <name type="scientific">Micromonospora sediminicola</name>
    <dbReference type="NCBI Taxonomy" id="946078"/>
    <lineage>
        <taxon>Bacteria</taxon>
        <taxon>Bacillati</taxon>
        <taxon>Actinomycetota</taxon>
        <taxon>Actinomycetes</taxon>
        <taxon>Micromonosporales</taxon>
        <taxon>Micromonosporaceae</taxon>
        <taxon>Micromonospora</taxon>
    </lineage>
</organism>
<evidence type="ECO:0000256" key="1">
    <source>
        <dbReference type="SAM" id="MobiDB-lite"/>
    </source>
</evidence>
<evidence type="ECO:0000313" key="2">
    <source>
        <dbReference type="EMBL" id="SBT64244.1"/>
    </source>
</evidence>
<feature type="region of interest" description="Disordered" evidence="1">
    <location>
        <begin position="15"/>
        <end position="61"/>
    </location>
</feature>
<dbReference type="STRING" id="946078.GA0070622_1214"/>
<dbReference type="EMBL" id="FLRH01000003">
    <property type="protein sequence ID" value="SBT64244.1"/>
    <property type="molecule type" value="Genomic_DNA"/>
</dbReference>
<dbReference type="AlphaFoldDB" id="A0A1A9B5D7"/>
<reference evidence="3" key="1">
    <citation type="submission" date="2016-06" db="EMBL/GenBank/DDBJ databases">
        <authorList>
            <person name="Varghese N."/>
            <person name="Submissions Spin"/>
        </authorList>
    </citation>
    <scope>NUCLEOTIDE SEQUENCE [LARGE SCALE GENOMIC DNA]</scope>
    <source>
        <strain evidence="3">DSM 45794</strain>
    </source>
</reference>
<evidence type="ECO:0000313" key="3">
    <source>
        <dbReference type="Proteomes" id="UP000199558"/>
    </source>
</evidence>
<gene>
    <name evidence="2" type="ORF">GA0070622_1214</name>
</gene>
<dbReference type="RefSeq" id="WP_091569776.1">
    <property type="nucleotide sequence ID" value="NZ_FLRH01000003.1"/>
</dbReference>
<accession>A0A1A9B5D7</accession>
<dbReference type="Proteomes" id="UP000199558">
    <property type="component" value="Unassembled WGS sequence"/>
</dbReference>
<keyword evidence="3" id="KW-1185">Reference proteome</keyword>
<protein>
    <submittedName>
        <fullName evidence="2">Uncharacterized protein</fullName>
    </submittedName>
</protein>
<proteinExistence type="predicted"/>
<name>A0A1A9B5D7_9ACTN</name>
<sequence>MTKDELLTELLVERYGPTAPPQVEPEPLVRDPQRWAAPPDPPARRRHLVVLDGGSTTTAAA</sequence>